<evidence type="ECO:0000313" key="9">
    <source>
        <dbReference type="Ensembl" id="ENSNMLP00000011606.1"/>
    </source>
</evidence>
<dbReference type="GO" id="GO:0008270">
    <property type="term" value="F:zinc ion binding"/>
    <property type="evidence" value="ECO:0007669"/>
    <property type="project" value="UniProtKB-KW"/>
</dbReference>
<dbReference type="InterPro" id="IPR013083">
    <property type="entry name" value="Znf_RING/FYVE/PHD"/>
</dbReference>
<dbReference type="InterPro" id="IPR043136">
    <property type="entry name" value="B30.2/SPRY_sf"/>
</dbReference>
<dbReference type="PROSITE" id="PS00518">
    <property type="entry name" value="ZF_RING_1"/>
    <property type="match status" value="1"/>
</dbReference>
<dbReference type="SUPFAM" id="SSF49899">
    <property type="entry name" value="Concanavalin A-like lectins/glucanases"/>
    <property type="match status" value="1"/>
</dbReference>
<evidence type="ECO:0000313" key="10">
    <source>
        <dbReference type="Proteomes" id="UP000694523"/>
    </source>
</evidence>
<dbReference type="InterPro" id="IPR001870">
    <property type="entry name" value="B30.2/SPRY"/>
</dbReference>
<dbReference type="InterPro" id="IPR006574">
    <property type="entry name" value="PRY"/>
</dbReference>
<evidence type="ECO:0000256" key="1">
    <source>
        <dbReference type="ARBA" id="ARBA00004496"/>
    </source>
</evidence>
<name>A0A8C6WJC8_9GOBI</name>
<proteinExistence type="predicted"/>
<keyword evidence="2" id="KW-0963">Cytoplasm</keyword>
<reference evidence="9" key="2">
    <citation type="submission" date="2025-09" db="UniProtKB">
        <authorList>
            <consortium name="Ensembl"/>
        </authorList>
    </citation>
    <scope>IDENTIFICATION</scope>
</reference>
<dbReference type="Gene3D" id="3.30.40.10">
    <property type="entry name" value="Zinc/RING finger domain, C3HC4 (zinc finger)"/>
    <property type="match status" value="1"/>
</dbReference>
<dbReference type="SUPFAM" id="SSF57850">
    <property type="entry name" value="RING/U-box"/>
    <property type="match status" value="1"/>
</dbReference>
<sequence length="473" mass="52365">MAPPAGGGSTEGRPALAMSEPSPHLRCPMCLQVTPTAVTLPCGHSFCLPCLRTMDQGLDRHCCPQCRQDGFLNKSSLSADSELYDYLKSKIVESNGNLAANVEEKMTRKEDLGGGSGFQNKTPLLRSETQIAGLAPELEKAERLLEKEQQHELTVTAANAKLREDASKLVENITSSARDFSEQVMKLIEREFSPGEAVVRDRVGEASARTEQMIKAMQDAENLLREEDSRVFTSKITSVELEIEKCNAVKQPGGGGRQEVKCDLAKLCPELERLSAEFRDKLGQVQRSLRNVFNPSEVTFDPETLHPNLVLSEDMKTVRFSAKKQQCTPSPKRFSTFFQVLSTQSFGAGVHRWEVQLEGAPWMLGVCAASALPRAGLPSALETCPTSWVLMWSNNALTAFERCRAVPLKKTSEVSRRLRVELDWDTRALTFHHLGLSGSCLIHRFTLDTEEPLHLAYRMLSGDPKGRATILCS</sequence>
<protein>
    <submittedName>
        <fullName evidence="9">Tripartite motif containing 107</fullName>
    </submittedName>
</protein>
<organism evidence="9 10">
    <name type="scientific">Neogobius melanostomus</name>
    <name type="common">round goby</name>
    <dbReference type="NCBI Taxonomy" id="47308"/>
    <lineage>
        <taxon>Eukaryota</taxon>
        <taxon>Metazoa</taxon>
        <taxon>Chordata</taxon>
        <taxon>Craniata</taxon>
        <taxon>Vertebrata</taxon>
        <taxon>Euteleostomi</taxon>
        <taxon>Actinopterygii</taxon>
        <taxon>Neopterygii</taxon>
        <taxon>Teleostei</taxon>
        <taxon>Neoteleostei</taxon>
        <taxon>Acanthomorphata</taxon>
        <taxon>Gobiaria</taxon>
        <taxon>Gobiiformes</taxon>
        <taxon>Gobioidei</taxon>
        <taxon>Gobiidae</taxon>
        <taxon>Benthophilinae</taxon>
        <taxon>Neogobiini</taxon>
        <taxon>Neogobius</taxon>
    </lineage>
</organism>
<dbReference type="InterPro" id="IPR017907">
    <property type="entry name" value="Znf_RING_CS"/>
</dbReference>
<keyword evidence="4 6" id="KW-0863">Zinc-finger</keyword>
<dbReference type="InterPro" id="IPR003879">
    <property type="entry name" value="Butyrophylin_SPRY"/>
</dbReference>
<evidence type="ECO:0000256" key="5">
    <source>
        <dbReference type="ARBA" id="ARBA00022833"/>
    </source>
</evidence>
<dbReference type="Ensembl" id="ENSNMLT00000013121.1">
    <property type="protein sequence ID" value="ENSNMLP00000011606.1"/>
    <property type="gene ID" value="ENSNMLG00000007941.1"/>
</dbReference>
<evidence type="ECO:0000259" key="8">
    <source>
        <dbReference type="PROSITE" id="PS50188"/>
    </source>
</evidence>
<dbReference type="SMART" id="SM00184">
    <property type="entry name" value="RING"/>
    <property type="match status" value="1"/>
</dbReference>
<dbReference type="InterPro" id="IPR001841">
    <property type="entry name" value="Znf_RING"/>
</dbReference>
<evidence type="ECO:0000256" key="3">
    <source>
        <dbReference type="ARBA" id="ARBA00022723"/>
    </source>
</evidence>
<keyword evidence="3" id="KW-0479">Metal-binding</keyword>
<evidence type="ECO:0000256" key="6">
    <source>
        <dbReference type="PROSITE-ProRule" id="PRU00175"/>
    </source>
</evidence>
<accession>A0A8C6WJC8</accession>
<evidence type="ECO:0000256" key="2">
    <source>
        <dbReference type="ARBA" id="ARBA00022490"/>
    </source>
</evidence>
<evidence type="ECO:0000256" key="4">
    <source>
        <dbReference type="ARBA" id="ARBA00022771"/>
    </source>
</evidence>
<dbReference type="Pfam" id="PF13765">
    <property type="entry name" value="PRY"/>
    <property type="match status" value="1"/>
</dbReference>
<dbReference type="PROSITE" id="PS50188">
    <property type="entry name" value="B302_SPRY"/>
    <property type="match status" value="1"/>
</dbReference>
<keyword evidence="10" id="KW-1185">Reference proteome</keyword>
<dbReference type="AlphaFoldDB" id="A0A8C6WJC8"/>
<dbReference type="PRINTS" id="PR01407">
    <property type="entry name" value="BUTYPHLNCDUF"/>
</dbReference>
<evidence type="ECO:0000259" key="7">
    <source>
        <dbReference type="PROSITE" id="PS50089"/>
    </source>
</evidence>
<dbReference type="PROSITE" id="PS50089">
    <property type="entry name" value="ZF_RING_2"/>
    <property type="match status" value="1"/>
</dbReference>
<dbReference type="GO" id="GO:0005737">
    <property type="term" value="C:cytoplasm"/>
    <property type="evidence" value="ECO:0007669"/>
    <property type="project" value="UniProtKB-SubCell"/>
</dbReference>
<keyword evidence="5" id="KW-0862">Zinc</keyword>
<dbReference type="InterPro" id="IPR013320">
    <property type="entry name" value="ConA-like_dom_sf"/>
</dbReference>
<dbReference type="PANTHER" id="PTHR25465">
    <property type="entry name" value="B-BOX DOMAIN CONTAINING"/>
    <property type="match status" value="1"/>
</dbReference>
<dbReference type="Gene3D" id="2.60.120.920">
    <property type="match status" value="1"/>
</dbReference>
<dbReference type="InterPro" id="IPR051051">
    <property type="entry name" value="E3_ubiq-ligase_TRIM/RNF"/>
</dbReference>
<dbReference type="InterPro" id="IPR018957">
    <property type="entry name" value="Znf_C3HC4_RING-type"/>
</dbReference>
<reference evidence="9" key="1">
    <citation type="submission" date="2025-08" db="UniProtKB">
        <authorList>
            <consortium name="Ensembl"/>
        </authorList>
    </citation>
    <scope>IDENTIFICATION</scope>
</reference>
<dbReference type="Proteomes" id="UP000694523">
    <property type="component" value="Unplaced"/>
</dbReference>
<dbReference type="PANTHER" id="PTHR25465:SF31">
    <property type="entry name" value="RING-TYPE DOMAIN-CONTAINING PROTEIN"/>
    <property type="match status" value="1"/>
</dbReference>
<comment type="subcellular location">
    <subcellularLocation>
        <location evidence="1">Cytoplasm</location>
    </subcellularLocation>
</comment>
<dbReference type="Pfam" id="PF00097">
    <property type="entry name" value="zf-C3HC4"/>
    <property type="match status" value="1"/>
</dbReference>
<feature type="domain" description="B30.2/SPRY" evidence="8">
    <location>
        <begin position="278"/>
        <end position="473"/>
    </location>
</feature>
<dbReference type="SMART" id="SM00589">
    <property type="entry name" value="PRY"/>
    <property type="match status" value="1"/>
</dbReference>
<feature type="domain" description="RING-type" evidence="7">
    <location>
        <begin position="27"/>
        <end position="67"/>
    </location>
</feature>